<evidence type="ECO:0000313" key="3">
    <source>
        <dbReference type="EMBL" id="ODV72527.1"/>
    </source>
</evidence>
<keyword evidence="1" id="KW-0175">Coiled coil</keyword>
<feature type="compositionally biased region" description="Basic and acidic residues" evidence="2">
    <location>
        <begin position="318"/>
        <end position="332"/>
    </location>
</feature>
<evidence type="ECO:0000256" key="2">
    <source>
        <dbReference type="SAM" id="MobiDB-lite"/>
    </source>
</evidence>
<proteinExistence type="predicted"/>
<dbReference type="RefSeq" id="XP_020069566.1">
    <property type="nucleotide sequence ID" value="XM_020217178.1"/>
</dbReference>
<organism evidence="3 4">
    <name type="scientific">Cyberlindnera jadinii (strain ATCC 18201 / CBS 1600 / BCRC 20928 / JCM 3617 / NBRC 0987 / NRRL Y-1542)</name>
    <name type="common">Torula yeast</name>
    <name type="synonym">Candida utilis</name>
    <dbReference type="NCBI Taxonomy" id="983966"/>
    <lineage>
        <taxon>Eukaryota</taxon>
        <taxon>Fungi</taxon>
        <taxon>Dikarya</taxon>
        <taxon>Ascomycota</taxon>
        <taxon>Saccharomycotina</taxon>
        <taxon>Saccharomycetes</taxon>
        <taxon>Phaffomycetales</taxon>
        <taxon>Phaffomycetaceae</taxon>
        <taxon>Cyberlindnera</taxon>
    </lineage>
</organism>
<dbReference type="OrthoDB" id="10630704at2759"/>
<feature type="compositionally biased region" description="Acidic residues" evidence="2">
    <location>
        <begin position="333"/>
        <end position="359"/>
    </location>
</feature>
<reference evidence="3 4" key="1">
    <citation type="journal article" date="2016" name="Proc. Natl. Acad. Sci. U.S.A.">
        <title>Comparative genomics of biotechnologically important yeasts.</title>
        <authorList>
            <person name="Riley R."/>
            <person name="Haridas S."/>
            <person name="Wolfe K.H."/>
            <person name="Lopes M.R."/>
            <person name="Hittinger C.T."/>
            <person name="Goeker M."/>
            <person name="Salamov A.A."/>
            <person name="Wisecaver J.H."/>
            <person name="Long T.M."/>
            <person name="Calvey C.H."/>
            <person name="Aerts A.L."/>
            <person name="Barry K.W."/>
            <person name="Choi C."/>
            <person name="Clum A."/>
            <person name="Coughlan A.Y."/>
            <person name="Deshpande S."/>
            <person name="Douglass A.P."/>
            <person name="Hanson S.J."/>
            <person name="Klenk H.-P."/>
            <person name="LaButti K.M."/>
            <person name="Lapidus A."/>
            <person name="Lindquist E.A."/>
            <person name="Lipzen A.M."/>
            <person name="Meier-Kolthoff J.P."/>
            <person name="Ohm R.A."/>
            <person name="Otillar R.P."/>
            <person name="Pangilinan J.L."/>
            <person name="Peng Y."/>
            <person name="Rokas A."/>
            <person name="Rosa C.A."/>
            <person name="Scheuner C."/>
            <person name="Sibirny A.A."/>
            <person name="Slot J.C."/>
            <person name="Stielow J.B."/>
            <person name="Sun H."/>
            <person name="Kurtzman C.P."/>
            <person name="Blackwell M."/>
            <person name="Grigoriev I.V."/>
            <person name="Jeffries T.W."/>
        </authorList>
    </citation>
    <scope>NUCLEOTIDE SEQUENCE [LARGE SCALE GENOMIC DNA]</scope>
    <source>
        <strain evidence="4">ATCC 18201 / CBS 1600 / BCRC 20928 / JCM 3617 / NBRC 0987 / NRRL Y-1542</strain>
    </source>
</reference>
<dbReference type="EMBL" id="KV453934">
    <property type="protein sequence ID" value="ODV72527.1"/>
    <property type="molecule type" value="Genomic_DNA"/>
</dbReference>
<gene>
    <name evidence="3" type="ORF">CYBJADRAFT_185590</name>
</gene>
<feature type="compositionally biased region" description="Polar residues" evidence="2">
    <location>
        <begin position="271"/>
        <end position="306"/>
    </location>
</feature>
<evidence type="ECO:0000313" key="4">
    <source>
        <dbReference type="Proteomes" id="UP000094389"/>
    </source>
</evidence>
<evidence type="ECO:0000256" key="1">
    <source>
        <dbReference type="SAM" id="Coils"/>
    </source>
</evidence>
<name>A0A1E4RZ39_CYBJN</name>
<feature type="region of interest" description="Disordered" evidence="2">
    <location>
        <begin position="256"/>
        <end position="359"/>
    </location>
</feature>
<feature type="coiled-coil region" evidence="1">
    <location>
        <begin position="157"/>
        <end position="220"/>
    </location>
</feature>
<dbReference type="AlphaFoldDB" id="A0A1E4RZ39"/>
<accession>A0A1E4RZ39</accession>
<protein>
    <submittedName>
        <fullName evidence="3">Uncharacterized protein</fullName>
    </submittedName>
</protein>
<dbReference type="GeneID" id="30991574"/>
<sequence length="359" mass="41157">MKVYTTMLAIPEGNNHVSDMMIRFSTDDEVEPMTEGSKGGWQVDVRASNGTVMFHGTLKSDELEEIRHMSNKMDRYDWAVLFYKVCFRQLAGDDSKRYELNARLERSPSGGCRMSVDINVVLGKSTATQLRQKLGGFTLDEVSESEVDEEYDLFTWTREICQNRDHYMDEVDRLERENKKLSTQLDEFMAQEQLSVDKLVEQEEHQLMVFTRLINDMKEQYIKLQTTGDSEDVDDLINMEKIMRISEEVRLGDVKLGDTKTTTPKKRVKLKNTSNGKTTTTHAALKTDSFTSKPNQPEETSSSITETHGHSNALKLELTSDPHPSSDNHQESELEETIEDPETTEEQDTDYSGEDTDYE</sequence>
<dbReference type="Proteomes" id="UP000094389">
    <property type="component" value="Unassembled WGS sequence"/>
</dbReference>
<keyword evidence="4" id="KW-1185">Reference proteome</keyword>